<protein>
    <submittedName>
        <fullName evidence="2">Low-complexity protein</fullName>
    </submittedName>
</protein>
<dbReference type="RefSeq" id="WP_230367436.1">
    <property type="nucleotide sequence ID" value="NZ_JAJALK010000012.1"/>
</dbReference>
<proteinExistence type="predicted"/>
<reference evidence="2" key="1">
    <citation type="submission" date="2023-07" db="EMBL/GenBank/DDBJ databases">
        <title>Genomic Encyclopedia of Type Strains, Phase IV (KMG-IV): sequencing the most valuable type-strain genomes for metagenomic binning, comparative biology and taxonomic classification.</title>
        <authorList>
            <person name="Goeker M."/>
        </authorList>
    </citation>
    <scope>NUCLEOTIDE SEQUENCE</scope>
    <source>
        <strain evidence="2">DSM 19569</strain>
    </source>
</reference>
<name>A0AAJ1TS75_9HYPH</name>
<evidence type="ECO:0000313" key="3">
    <source>
        <dbReference type="Proteomes" id="UP001223420"/>
    </source>
</evidence>
<feature type="chain" id="PRO_5042538016" evidence="1">
    <location>
        <begin position="26"/>
        <end position="79"/>
    </location>
</feature>
<dbReference type="AlphaFoldDB" id="A0AAJ1TS75"/>
<evidence type="ECO:0000313" key="2">
    <source>
        <dbReference type="EMBL" id="MDQ0545930.1"/>
    </source>
</evidence>
<organism evidence="2 3">
    <name type="scientific">Methylobacterium brachiatum</name>
    <dbReference type="NCBI Taxonomy" id="269660"/>
    <lineage>
        <taxon>Bacteria</taxon>
        <taxon>Pseudomonadati</taxon>
        <taxon>Pseudomonadota</taxon>
        <taxon>Alphaproteobacteria</taxon>
        <taxon>Hyphomicrobiales</taxon>
        <taxon>Methylobacteriaceae</taxon>
        <taxon>Methylobacterium</taxon>
    </lineage>
</organism>
<sequence>MMIRSTALGAASALLLLVGLATAQAAPAPNETKVAEAAPSQVHPVAAVERDDESSCSRARRRLWIEGEGWVVRRITTCR</sequence>
<dbReference type="EMBL" id="JAUSWL010000011">
    <property type="protein sequence ID" value="MDQ0545930.1"/>
    <property type="molecule type" value="Genomic_DNA"/>
</dbReference>
<keyword evidence="1" id="KW-0732">Signal</keyword>
<feature type="signal peptide" evidence="1">
    <location>
        <begin position="1"/>
        <end position="25"/>
    </location>
</feature>
<dbReference type="Proteomes" id="UP001223420">
    <property type="component" value="Unassembled WGS sequence"/>
</dbReference>
<accession>A0AAJ1TS75</accession>
<gene>
    <name evidence="2" type="ORF">QO001_004878</name>
</gene>
<evidence type="ECO:0000256" key="1">
    <source>
        <dbReference type="SAM" id="SignalP"/>
    </source>
</evidence>
<comment type="caution">
    <text evidence="2">The sequence shown here is derived from an EMBL/GenBank/DDBJ whole genome shotgun (WGS) entry which is preliminary data.</text>
</comment>